<keyword evidence="2" id="KW-0547">Nucleotide-binding</keyword>
<dbReference type="GO" id="GO:0016020">
    <property type="term" value="C:membrane"/>
    <property type="evidence" value="ECO:0007669"/>
    <property type="project" value="InterPro"/>
</dbReference>
<evidence type="ECO:0000259" key="5">
    <source>
        <dbReference type="PROSITE" id="PS51716"/>
    </source>
</evidence>
<dbReference type="Gene3D" id="3.40.50.300">
    <property type="entry name" value="P-loop containing nucleotide triphosphate hydrolases"/>
    <property type="match status" value="1"/>
</dbReference>
<comment type="similarity">
    <text evidence="1">Belongs to the TRAFAC class dynamin-like GTPase superfamily. IRG family.</text>
</comment>
<evidence type="ECO:0000256" key="3">
    <source>
        <dbReference type="ARBA" id="ARBA00022801"/>
    </source>
</evidence>
<name>A0A4W5RNH9_9TELE</name>
<dbReference type="GO" id="GO:0016787">
    <property type="term" value="F:hydrolase activity"/>
    <property type="evidence" value="ECO:0007669"/>
    <property type="project" value="UniProtKB-KW"/>
</dbReference>
<dbReference type="Ensembl" id="ENSHHUT00000088644.1">
    <property type="protein sequence ID" value="ENSHHUP00000085959.1"/>
    <property type="gene ID" value="ENSHHUG00000049769.1"/>
</dbReference>
<keyword evidence="4" id="KW-0342">GTP-binding</keyword>
<dbReference type="InterPro" id="IPR027417">
    <property type="entry name" value="P-loop_NTPase"/>
</dbReference>
<feature type="domain" description="IRG-type G" evidence="5">
    <location>
        <begin position="45"/>
        <end position="196"/>
    </location>
</feature>
<dbReference type="PANTHER" id="PTHR32341">
    <property type="entry name" value="INTERFERON-INDUCIBLE GTPASE"/>
    <property type="match status" value="1"/>
</dbReference>
<evidence type="ECO:0000256" key="2">
    <source>
        <dbReference type="ARBA" id="ARBA00022741"/>
    </source>
</evidence>
<proteinExistence type="inferred from homology"/>
<dbReference type="InterPro" id="IPR051515">
    <property type="entry name" value="IRG"/>
</dbReference>
<dbReference type="AlphaFoldDB" id="A0A4W5RNH9"/>
<reference evidence="7" key="1">
    <citation type="submission" date="2018-06" db="EMBL/GenBank/DDBJ databases">
        <title>Genome assembly of Danube salmon.</title>
        <authorList>
            <person name="Macqueen D.J."/>
            <person name="Gundappa M.K."/>
        </authorList>
    </citation>
    <scope>NUCLEOTIDE SEQUENCE [LARGE SCALE GENOMIC DNA]</scope>
</reference>
<reference evidence="6" key="2">
    <citation type="submission" date="2025-08" db="UniProtKB">
        <authorList>
            <consortium name="Ensembl"/>
        </authorList>
    </citation>
    <scope>IDENTIFICATION</scope>
</reference>
<evidence type="ECO:0000256" key="1">
    <source>
        <dbReference type="ARBA" id="ARBA00005429"/>
    </source>
</evidence>
<dbReference type="InterPro" id="IPR030385">
    <property type="entry name" value="G_IRG_dom"/>
</dbReference>
<reference evidence="6" key="3">
    <citation type="submission" date="2025-09" db="UniProtKB">
        <authorList>
            <consortium name="Ensembl"/>
        </authorList>
    </citation>
    <scope>IDENTIFICATION</scope>
</reference>
<evidence type="ECO:0000256" key="4">
    <source>
        <dbReference type="ARBA" id="ARBA00023134"/>
    </source>
</evidence>
<dbReference type="GO" id="GO:0005525">
    <property type="term" value="F:GTP binding"/>
    <property type="evidence" value="ECO:0007669"/>
    <property type="project" value="UniProtKB-KW"/>
</dbReference>
<protein>
    <recommendedName>
        <fullName evidence="5">IRG-type G domain-containing protein</fullName>
    </recommendedName>
</protein>
<dbReference type="PANTHER" id="PTHR32341:SF10">
    <property type="entry name" value="INTERFERON-INDUCIBLE GTPASE 5"/>
    <property type="match status" value="1"/>
</dbReference>
<dbReference type="Pfam" id="PF05049">
    <property type="entry name" value="IIGP"/>
    <property type="match status" value="1"/>
</dbReference>
<dbReference type="Proteomes" id="UP000314982">
    <property type="component" value="Unassembled WGS sequence"/>
</dbReference>
<dbReference type="PROSITE" id="PS51716">
    <property type="entry name" value="G_IRG"/>
    <property type="match status" value="1"/>
</dbReference>
<evidence type="ECO:0000313" key="6">
    <source>
        <dbReference type="Ensembl" id="ENSHHUP00000085959.1"/>
    </source>
</evidence>
<evidence type="ECO:0000313" key="7">
    <source>
        <dbReference type="Proteomes" id="UP000314982"/>
    </source>
</evidence>
<keyword evidence="3" id="KW-0378">Hydrolase</keyword>
<organism evidence="6 7">
    <name type="scientific">Hucho hucho</name>
    <name type="common">huchen</name>
    <dbReference type="NCBI Taxonomy" id="62062"/>
    <lineage>
        <taxon>Eukaryota</taxon>
        <taxon>Metazoa</taxon>
        <taxon>Chordata</taxon>
        <taxon>Craniata</taxon>
        <taxon>Vertebrata</taxon>
        <taxon>Euteleostomi</taxon>
        <taxon>Actinopterygii</taxon>
        <taxon>Neopterygii</taxon>
        <taxon>Teleostei</taxon>
        <taxon>Protacanthopterygii</taxon>
        <taxon>Salmoniformes</taxon>
        <taxon>Salmonidae</taxon>
        <taxon>Salmoninae</taxon>
        <taxon>Hucho</taxon>
    </lineage>
</organism>
<accession>A0A4W5RNH9</accession>
<keyword evidence="7" id="KW-1185">Reference proteome</keyword>
<dbReference type="InterPro" id="IPR007743">
    <property type="entry name" value="Immunity-related_GTPase-like"/>
</dbReference>
<sequence length="230" mass="25734">NTSVLNSMVADVVSHSLNLLETLKESIENNKLSDVKDAVEDLLISRINLAVAGERGPEKSAFINALRGLGPEDEGATLSPCPTSPEEMAIYPNPKHLDFRFWDPPPQPRPLTRKGIWSGPTAWRCSWKPDLCRGTLCTSPCWASEKDIEKGLEERRKASLELLKAQGVALPKVFLVRPSCLEKRDIPGLLEEMERDLPEIREFPLSTCCLLFLHSAIQLIPNHLNWFEVG</sequence>
<dbReference type="STRING" id="62062.ENSHHUP00000085959"/>